<name>A0AAV0YLB9_VICFA</name>
<reference evidence="2 3" key="1">
    <citation type="submission" date="2023-01" db="EMBL/GenBank/DDBJ databases">
        <authorList>
            <person name="Kreplak J."/>
        </authorList>
    </citation>
    <scope>NUCLEOTIDE SEQUENCE [LARGE SCALE GENOMIC DNA]</scope>
</reference>
<evidence type="ECO:0000313" key="2">
    <source>
        <dbReference type="EMBL" id="CAI8585504.1"/>
    </source>
</evidence>
<dbReference type="PROSITE" id="PS50878">
    <property type="entry name" value="RT_POL"/>
    <property type="match status" value="1"/>
</dbReference>
<dbReference type="Proteomes" id="UP001157006">
    <property type="component" value="Chromosome 1L"/>
</dbReference>
<dbReference type="EMBL" id="OX451736">
    <property type="protein sequence ID" value="CAI8585504.1"/>
    <property type="molecule type" value="Genomic_DNA"/>
</dbReference>
<proteinExistence type="predicted"/>
<gene>
    <name evidence="2" type="ORF">VFH_I209480</name>
</gene>
<evidence type="ECO:0000313" key="3">
    <source>
        <dbReference type="Proteomes" id="UP001157006"/>
    </source>
</evidence>
<dbReference type="SUPFAM" id="SSF56672">
    <property type="entry name" value="DNA/RNA polymerases"/>
    <property type="match status" value="1"/>
</dbReference>
<accession>A0AAV0YLB9</accession>
<evidence type="ECO:0000259" key="1">
    <source>
        <dbReference type="PROSITE" id="PS50878"/>
    </source>
</evidence>
<dbReference type="AlphaFoldDB" id="A0AAV0YLB9"/>
<sequence>MGTSPGFFNCKRGVRQGDPLSPLLFYLAEDVLNRDLTHLVDTNNFKLIKANRTVMVPSHTFYADDIMFFTRGCTSSLDAIADLFTKYVDCSGQVCNPAKSTMFAGSIAVVRRGFLASRIGFKMGPSFLLLGIYSWPVNLIETIESWCRNFIWSGNIHRQKLVIVASGQCCQDIQAGSLGIRSPWTLNEANNLVQCWSIINETNCWASILKARVFKRNMQIKYHVFLVNLDR</sequence>
<keyword evidence="3" id="KW-1185">Reference proteome</keyword>
<dbReference type="InterPro" id="IPR043502">
    <property type="entry name" value="DNA/RNA_pol_sf"/>
</dbReference>
<feature type="domain" description="Reverse transcriptase" evidence="1">
    <location>
        <begin position="1"/>
        <end position="123"/>
    </location>
</feature>
<dbReference type="PANTHER" id="PTHR33116">
    <property type="entry name" value="REVERSE TRANSCRIPTASE ZINC-BINDING DOMAIN-CONTAINING PROTEIN-RELATED-RELATED"/>
    <property type="match status" value="1"/>
</dbReference>
<dbReference type="Pfam" id="PF00078">
    <property type="entry name" value="RVT_1"/>
    <property type="match status" value="1"/>
</dbReference>
<protein>
    <recommendedName>
        <fullName evidence="1">Reverse transcriptase domain-containing protein</fullName>
    </recommendedName>
</protein>
<dbReference type="InterPro" id="IPR000477">
    <property type="entry name" value="RT_dom"/>
</dbReference>
<organism evidence="2 3">
    <name type="scientific">Vicia faba</name>
    <name type="common">Broad bean</name>
    <name type="synonym">Faba vulgaris</name>
    <dbReference type="NCBI Taxonomy" id="3906"/>
    <lineage>
        <taxon>Eukaryota</taxon>
        <taxon>Viridiplantae</taxon>
        <taxon>Streptophyta</taxon>
        <taxon>Embryophyta</taxon>
        <taxon>Tracheophyta</taxon>
        <taxon>Spermatophyta</taxon>
        <taxon>Magnoliopsida</taxon>
        <taxon>eudicotyledons</taxon>
        <taxon>Gunneridae</taxon>
        <taxon>Pentapetalae</taxon>
        <taxon>rosids</taxon>
        <taxon>fabids</taxon>
        <taxon>Fabales</taxon>
        <taxon>Fabaceae</taxon>
        <taxon>Papilionoideae</taxon>
        <taxon>50 kb inversion clade</taxon>
        <taxon>NPAAA clade</taxon>
        <taxon>Hologalegina</taxon>
        <taxon>IRL clade</taxon>
        <taxon>Fabeae</taxon>
        <taxon>Vicia</taxon>
    </lineage>
</organism>
<dbReference type="PANTHER" id="PTHR33116:SF80">
    <property type="entry name" value="REVERSE TRANSCRIPTASE ZINC-BINDING DOMAIN-CONTAINING PROTEIN"/>
    <property type="match status" value="1"/>
</dbReference>